<feature type="transmembrane region" description="Helical" evidence="1">
    <location>
        <begin position="47"/>
        <end position="65"/>
    </location>
</feature>
<dbReference type="Pfam" id="PF16537">
    <property type="entry name" value="T2SSB"/>
    <property type="match status" value="1"/>
</dbReference>
<evidence type="ECO:0000256" key="1">
    <source>
        <dbReference type="SAM" id="Phobius"/>
    </source>
</evidence>
<sequence length="326" mass="36238">MSYLLDALKKATQVNSNEPKLNSDDLQKQLGLSDTEQPSSRKLPKALASYILLAFAFILGGFVLGDGAEIVVHYQADSNTNKVAPVEPVRDEALIPFYGPMHDSAKYFATPEAYNKQLVALKTKQAQQLKNEAVAKQEAEEKASKQLMEQQIQSLLSQKSIQQAMIANQTASIPTEKPRVTDTTEPVKFSLNKDELGGVSPELLEAFESALDDSNKPLESEEVEEPVVDLSKRFIEPDVDLRKSKSVPVKPLAQMPQWLQNEVPSLHFSLHMYTSDVASSWVRLNGKDYYTGGITKDGLVIEEIQPQTVVLQFQGQRFSLKALSSW</sequence>
<evidence type="ECO:0000313" key="3">
    <source>
        <dbReference type="EMBL" id="WNC67923.1"/>
    </source>
</evidence>
<feature type="domain" description="Type II secretion system protein GspB C-terminal" evidence="2">
    <location>
        <begin position="263"/>
        <end position="322"/>
    </location>
</feature>
<protein>
    <submittedName>
        <fullName evidence="3">General secretion pathway protein GspB</fullName>
    </submittedName>
</protein>
<keyword evidence="1" id="KW-0472">Membrane</keyword>
<keyword evidence="4" id="KW-1185">Reference proteome</keyword>
<dbReference type="RefSeq" id="WP_348387082.1">
    <property type="nucleotide sequence ID" value="NZ_CP134146.1"/>
</dbReference>
<evidence type="ECO:0000259" key="2">
    <source>
        <dbReference type="Pfam" id="PF16537"/>
    </source>
</evidence>
<name>A0ABY9TGK2_9GAMM</name>
<gene>
    <name evidence="3" type="ORF">RI845_15520</name>
</gene>
<dbReference type="EMBL" id="CP134146">
    <property type="protein sequence ID" value="WNC67923.1"/>
    <property type="molecule type" value="Genomic_DNA"/>
</dbReference>
<proteinExistence type="predicted"/>
<keyword evidence="1" id="KW-1133">Transmembrane helix</keyword>
<evidence type="ECO:0000313" key="4">
    <source>
        <dbReference type="Proteomes" id="UP001248581"/>
    </source>
</evidence>
<organism evidence="3 4">
    <name type="scientific">Thalassotalea nanhaiensis</name>
    <dbReference type="NCBI Taxonomy" id="3065648"/>
    <lineage>
        <taxon>Bacteria</taxon>
        <taxon>Pseudomonadati</taxon>
        <taxon>Pseudomonadota</taxon>
        <taxon>Gammaproteobacteria</taxon>
        <taxon>Alteromonadales</taxon>
        <taxon>Colwelliaceae</taxon>
        <taxon>Thalassotalea</taxon>
    </lineage>
</organism>
<dbReference type="InterPro" id="IPR032389">
    <property type="entry name" value="GspB_C"/>
</dbReference>
<dbReference type="Proteomes" id="UP001248581">
    <property type="component" value="Chromosome"/>
</dbReference>
<accession>A0ABY9TGK2</accession>
<reference evidence="4" key="1">
    <citation type="submission" date="2023-09" db="EMBL/GenBank/DDBJ databases">
        <authorList>
            <person name="Li S."/>
            <person name="Li X."/>
            <person name="Zhang C."/>
            <person name="Zhao Z."/>
        </authorList>
    </citation>
    <scope>NUCLEOTIDE SEQUENCE [LARGE SCALE GENOMIC DNA]</scope>
    <source>
        <strain evidence="4">SQ345</strain>
    </source>
</reference>
<keyword evidence="1" id="KW-0812">Transmembrane</keyword>